<dbReference type="PANTHER" id="PTHR24198">
    <property type="entry name" value="ANKYRIN REPEAT AND PROTEIN KINASE DOMAIN-CONTAINING PROTEIN"/>
    <property type="match status" value="1"/>
</dbReference>
<organism evidence="5 6">
    <name type="scientific">Botrytis byssoidea</name>
    <dbReference type="NCBI Taxonomy" id="139641"/>
    <lineage>
        <taxon>Eukaryota</taxon>
        <taxon>Fungi</taxon>
        <taxon>Dikarya</taxon>
        <taxon>Ascomycota</taxon>
        <taxon>Pezizomycotina</taxon>
        <taxon>Leotiomycetes</taxon>
        <taxon>Helotiales</taxon>
        <taxon>Sclerotiniaceae</taxon>
        <taxon>Botrytis</taxon>
    </lineage>
</organism>
<feature type="repeat" description="ANK" evidence="3">
    <location>
        <begin position="383"/>
        <end position="415"/>
    </location>
</feature>
<dbReference type="PROSITE" id="PS50297">
    <property type="entry name" value="ANK_REP_REGION"/>
    <property type="match status" value="4"/>
</dbReference>
<proteinExistence type="predicted"/>
<dbReference type="AlphaFoldDB" id="A0A9P5IC62"/>
<evidence type="ECO:0000313" key="5">
    <source>
        <dbReference type="EMBL" id="KAF7931963.1"/>
    </source>
</evidence>
<dbReference type="RefSeq" id="XP_038729512.1">
    <property type="nucleotide sequence ID" value="XM_038879499.1"/>
</dbReference>
<gene>
    <name evidence="5" type="ORF">EAE97_008984</name>
</gene>
<dbReference type="EMBL" id="RCSW01000020">
    <property type="protein sequence ID" value="KAF7931963.1"/>
    <property type="molecule type" value="Genomic_DNA"/>
</dbReference>
<dbReference type="InterPro" id="IPR002110">
    <property type="entry name" value="Ankyrin_rpt"/>
</dbReference>
<feature type="compositionally biased region" description="Gly residues" evidence="4">
    <location>
        <begin position="520"/>
        <end position="529"/>
    </location>
</feature>
<feature type="repeat" description="ANK" evidence="3">
    <location>
        <begin position="417"/>
        <end position="449"/>
    </location>
</feature>
<comment type="caution">
    <text evidence="5">The sequence shown here is derived from an EMBL/GenBank/DDBJ whole genome shotgun (WGS) entry which is preliminary data.</text>
</comment>
<feature type="compositionally biased region" description="Polar residues" evidence="4">
    <location>
        <begin position="486"/>
        <end position="507"/>
    </location>
</feature>
<name>A0A9P5IC62_9HELO</name>
<evidence type="ECO:0000256" key="2">
    <source>
        <dbReference type="ARBA" id="ARBA00023043"/>
    </source>
</evidence>
<keyword evidence="6" id="KW-1185">Reference proteome</keyword>
<dbReference type="Gene3D" id="1.25.40.20">
    <property type="entry name" value="Ankyrin repeat-containing domain"/>
    <property type="match status" value="2"/>
</dbReference>
<accession>A0A9P5IC62</accession>
<sequence>MLTKLPDLANQKQVSDTLLKRASGTFLWFKLVIHNLRDFTHYEENDTKMSTSRLPTSLDDVYSAIYECTAVLAKGIDSYFGSLSILASGQSSWYITQDESLSPYRASIDVLIASCHGLLEVEGPDGIVSLVHLSAREFLISRTASETSQLGYSDAKYFNNTHISIAEVCVTYLAIRSLDDNSGVNFDLDNSGFLQYTVVHWLEHARAADRSGVSYRPLFKRLDSLSPKFLRFWIVQYQKHVGSRSSLKYMLDRWTALHVSAAFGIYNLVQTIKELGEVQSFDTRDAYGRTALSLAAENNHVSVLQLLLEAGASITTRDNRYGLSPLESAALQGNVEIVNILVEKAGSWSGTSLLSIAAARGHISLVKFLLEKGAHVDSIDQYWGCTALHLAAGYGYTAIAFLLLARGADPNIIDRSKGQTPLYYAIYKGRHETIKVLLEYGARVGEPPKKPFVLTNAPQFASWPDRVGSSILGNLAIRLRTCTQGSEANGQSSSGSFNKGTSENSGNGRKKRSHQDFQSGGSGGNGGFGDEPNKQPALEPTFSTNPAMSDLGLNLACPYFKNDLGRYGSSRACRGPPAYPDINRLKQHLYKAHSLKIFRKCHLICNGEIELQKHYNIPICAAIFQRDYADGFDEPQRDKLKRRTEKKNHSDKAQYWAAVYRILFPNTDDANMLTPYK</sequence>
<dbReference type="Pfam" id="PF12796">
    <property type="entry name" value="Ank_2"/>
    <property type="match status" value="2"/>
</dbReference>
<dbReference type="PROSITE" id="PS50088">
    <property type="entry name" value="ANK_REPEAT"/>
    <property type="match status" value="4"/>
</dbReference>
<keyword evidence="1" id="KW-0677">Repeat</keyword>
<dbReference type="PANTHER" id="PTHR24198:SF165">
    <property type="entry name" value="ANKYRIN REPEAT-CONTAINING PROTEIN-RELATED"/>
    <property type="match status" value="1"/>
</dbReference>
<reference evidence="5 6" key="1">
    <citation type="journal article" date="2020" name="Genome Biol. Evol.">
        <title>Comparative genomics of Sclerotiniaceae.</title>
        <authorList>
            <person name="Valero Jimenez C.A."/>
            <person name="Steentjes M."/>
            <person name="Scholten O.E."/>
            <person name="Van Kan J.A.L."/>
        </authorList>
    </citation>
    <scope>NUCLEOTIDE SEQUENCE [LARGE SCALE GENOMIC DNA]</scope>
    <source>
        <strain evidence="5 6">MUCL 94</strain>
    </source>
</reference>
<feature type="region of interest" description="Disordered" evidence="4">
    <location>
        <begin position="486"/>
        <end position="545"/>
    </location>
</feature>
<dbReference type="InterPro" id="IPR036770">
    <property type="entry name" value="Ankyrin_rpt-contain_sf"/>
</dbReference>
<dbReference type="Proteomes" id="UP000710849">
    <property type="component" value="Unassembled WGS sequence"/>
</dbReference>
<dbReference type="SMART" id="SM00248">
    <property type="entry name" value="ANK"/>
    <property type="match status" value="6"/>
</dbReference>
<evidence type="ECO:0000313" key="6">
    <source>
        <dbReference type="Proteomes" id="UP000710849"/>
    </source>
</evidence>
<feature type="repeat" description="ANK" evidence="3">
    <location>
        <begin position="287"/>
        <end position="319"/>
    </location>
</feature>
<protein>
    <submittedName>
        <fullName evidence="5">Uncharacterized protein</fullName>
    </submittedName>
</protein>
<evidence type="ECO:0000256" key="4">
    <source>
        <dbReference type="SAM" id="MobiDB-lite"/>
    </source>
</evidence>
<feature type="repeat" description="ANK" evidence="3">
    <location>
        <begin position="349"/>
        <end position="381"/>
    </location>
</feature>
<evidence type="ECO:0000256" key="1">
    <source>
        <dbReference type="ARBA" id="ARBA00022737"/>
    </source>
</evidence>
<keyword evidence="2 3" id="KW-0040">ANK repeat</keyword>
<dbReference type="SUPFAM" id="SSF48403">
    <property type="entry name" value="Ankyrin repeat"/>
    <property type="match status" value="1"/>
</dbReference>
<evidence type="ECO:0000256" key="3">
    <source>
        <dbReference type="PROSITE-ProRule" id="PRU00023"/>
    </source>
</evidence>
<dbReference type="GeneID" id="62152572"/>